<dbReference type="Pfam" id="PF13245">
    <property type="entry name" value="AAA_19"/>
    <property type="match status" value="1"/>
</dbReference>
<dbReference type="InterPro" id="IPR014017">
    <property type="entry name" value="DNA_helicase_UvrD-like_C"/>
</dbReference>
<comment type="caution">
    <text evidence="11">The sequence shown here is derived from an EMBL/GenBank/DDBJ whole genome shotgun (WGS) entry which is preliminary data.</text>
</comment>
<evidence type="ECO:0000256" key="7">
    <source>
        <dbReference type="ARBA" id="ARBA00034808"/>
    </source>
</evidence>
<comment type="catalytic activity">
    <reaction evidence="6">
        <text>Couples ATP hydrolysis with the unwinding of duplex DNA by translocating in the 3'-5' direction.</text>
        <dbReference type="EC" id="5.6.2.4"/>
    </reaction>
</comment>
<evidence type="ECO:0000256" key="4">
    <source>
        <dbReference type="ARBA" id="ARBA00022840"/>
    </source>
</evidence>
<name>A0ABP7W6Y5_9ACTN</name>
<dbReference type="EC" id="5.6.2.4" evidence="7"/>
<proteinExistence type="predicted"/>
<evidence type="ECO:0000256" key="9">
    <source>
        <dbReference type="PROSITE-ProRule" id="PRU00560"/>
    </source>
</evidence>
<sequence length="694" mass="76474">MAQLAMARTFMPQYAKLPGRVRKSVDAAIAKFAEHTHAGLHLEKIAGARDPRIRSIRVDDYWRGLVLAPAEGDVYCLLTVLGHDEAYQYARGRRFTVNQAIGVLQSHDEGKLDEIRPALEQMSERLDRRLFEHVPDKDLIRLGVDEAILPIVRLIPDEATLQVLEHLLPEPQYVALLALAAGMSPEEAWTEVAACMSTDQPPADVDPDDLVTAMRRSPDRVVFVDGPEELRHILAHPFDLWRVFLHPAQRRIALRNSYSGSFQVTGGAGTGKTVTALHRARHLATGNGARVLVTTFTTYLAETLQQQLELLVADEGVRDRIEVTNIDKVAYGIVAAHRGNPGIAGPQVVRRLLESAAEGLPYSAGFLAREWEHVILAQRITSEDAYLSCSRTGRGVALSRAQRRLVWQAIQRVVGGLSERGQSTFHQLADEAAALAARTAPRYDHVIVDEAQDLHPSQWRLLRALVAPGPDDLFIVGDPHQRIYDNRVSLSSLDINIRGRGARLKVNYRTTHEILAWAVPLLGLAPAIGLDDGTDTLHGYRSPMHGRRPVVRSFPDQNAELTALVSQVRAWLADGVEPGSIAVTGRSRHVIDPVREALKEAGIETGSLLSRAPRVRVGTMHGMKGLEFRCVAVVGVHEQAIPTQVTRQADDPVAHTHDLQRERCLLFVACTRARDDLYVSYTGTPSPFLASAAG</sequence>
<evidence type="ECO:0000313" key="11">
    <source>
        <dbReference type="EMBL" id="GAA4081184.1"/>
    </source>
</evidence>
<dbReference type="InterPro" id="IPR014016">
    <property type="entry name" value="UvrD-like_ATP-bd"/>
</dbReference>
<dbReference type="PROSITE" id="PS51198">
    <property type="entry name" value="UVRD_HELICASE_ATP_BIND"/>
    <property type="match status" value="1"/>
</dbReference>
<feature type="domain" description="UvrD-like helicase ATP-binding" evidence="10">
    <location>
        <begin position="245"/>
        <end position="511"/>
    </location>
</feature>
<keyword evidence="4 9" id="KW-0067">ATP-binding</keyword>
<evidence type="ECO:0000256" key="5">
    <source>
        <dbReference type="ARBA" id="ARBA00023235"/>
    </source>
</evidence>
<evidence type="ECO:0000256" key="6">
    <source>
        <dbReference type="ARBA" id="ARBA00034617"/>
    </source>
</evidence>
<organism evidence="11 12">
    <name type="scientific">Actinomadura miaoliensis</name>
    <dbReference type="NCBI Taxonomy" id="430685"/>
    <lineage>
        <taxon>Bacteria</taxon>
        <taxon>Bacillati</taxon>
        <taxon>Actinomycetota</taxon>
        <taxon>Actinomycetes</taxon>
        <taxon>Streptosporangiales</taxon>
        <taxon>Thermomonosporaceae</taxon>
        <taxon>Actinomadura</taxon>
    </lineage>
</organism>
<reference evidence="12" key="1">
    <citation type="journal article" date="2019" name="Int. J. Syst. Evol. Microbiol.">
        <title>The Global Catalogue of Microorganisms (GCM) 10K type strain sequencing project: providing services to taxonomists for standard genome sequencing and annotation.</title>
        <authorList>
            <consortium name="The Broad Institute Genomics Platform"/>
            <consortium name="The Broad Institute Genome Sequencing Center for Infectious Disease"/>
            <person name="Wu L."/>
            <person name="Ma J."/>
        </authorList>
    </citation>
    <scope>NUCLEOTIDE SEQUENCE [LARGE SCALE GENOMIC DNA]</scope>
    <source>
        <strain evidence="12">JCM 16702</strain>
    </source>
</reference>
<keyword evidence="3 9" id="KW-0347">Helicase</keyword>
<evidence type="ECO:0000259" key="10">
    <source>
        <dbReference type="PROSITE" id="PS51198"/>
    </source>
</evidence>
<evidence type="ECO:0000256" key="8">
    <source>
        <dbReference type="ARBA" id="ARBA00048988"/>
    </source>
</evidence>
<keyword evidence="2 9" id="KW-0378">Hydrolase</keyword>
<dbReference type="PANTHER" id="PTHR11070">
    <property type="entry name" value="UVRD / RECB / PCRA DNA HELICASE FAMILY MEMBER"/>
    <property type="match status" value="1"/>
</dbReference>
<protein>
    <recommendedName>
        <fullName evidence="7">DNA 3'-5' helicase</fullName>
        <ecNumber evidence="7">5.6.2.4</ecNumber>
    </recommendedName>
</protein>
<dbReference type="Proteomes" id="UP001500683">
    <property type="component" value="Unassembled WGS sequence"/>
</dbReference>
<dbReference type="EMBL" id="BAAAZG010000029">
    <property type="protein sequence ID" value="GAA4081184.1"/>
    <property type="molecule type" value="Genomic_DNA"/>
</dbReference>
<dbReference type="InterPro" id="IPR000212">
    <property type="entry name" value="DNA_helicase_UvrD/REP"/>
</dbReference>
<dbReference type="GO" id="GO:0004386">
    <property type="term" value="F:helicase activity"/>
    <property type="evidence" value="ECO:0007669"/>
    <property type="project" value="UniProtKB-KW"/>
</dbReference>
<keyword evidence="1 9" id="KW-0547">Nucleotide-binding</keyword>
<evidence type="ECO:0000256" key="3">
    <source>
        <dbReference type="ARBA" id="ARBA00022806"/>
    </source>
</evidence>
<gene>
    <name evidence="11" type="ORF">GCM10022214_44910</name>
</gene>
<dbReference type="Pfam" id="PF13361">
    <property type="entry name" value="UvrD_C"/>
    <property type="match status" value="1"/>
</dbReference>
<dbReference type="Gene3D" id="3.40.50.300">
    <property type="entry name" value="P-loop containing nucleotide triphosphate hydrolases"/>
    <property type="match status" value="2"/>
</dbReference>
<evidence type="ECO:0000256" key="1">
    <source>
        <dbReference type="ARBA" id="ARBA00022741"/>
    </source>
</evidence>
<dbReference type="InterPro" id="IPR027417">
    <property type="entry name" value="P-loop_NTPase"/>
</dbReference>
<comment type="catalytic activity">
    <reaction evidence="8">
        <text>ATP + H2O = ADP + phosphate + H(+)</text>
        <dbReference type="Rhea" id="RHEA:13065"/>
        <dbReference type="ChEBI" id="CHEBI:15377"/>
        <dbReference type="ChEBI" id="CHEBI:15378"/>
        <dbReference type="ChEBI" id="CHEBI:30616"/>
        <dbReference type="ChEBI" id="CHEBI:43474"/>
        <dbReference type="ChEBI" id="CHEBI:456216"/>
        <dbReference type="EC" id="5.6.2.4"/>
    </reaction>
</comment>
<dbReference type="RefSeq" id="WP_344950734.1">
    <property type="nucleotide sequence ID" value="NZ_BAAAZG010000029.1"/>
</dbReference>
<keyword evidence="5" id="KW-0413">Isomerase</keyword>
<accession>A0ABP7W6Y5</accession>
<evidence type="ECO:0000256" key="2">
    <source>
        <dbReference type="ARBA" id="ARBA00022801"/>
    </source>
</evidence>
<feature type="binding site" evidence="9">
    <location>
        <begin position="266"/>
        <end position="273"/>
    </location>
    <ligand>
        <name>ATP</name>
        <dbReference type="ChEBI" id="CHEBI:30616"/>
    </ligand>
</feature>
<dbReference type="SUPFAM" id="SSF52540">
    <property type="entry name" value="P-loop containing nucleoside triphosphate hydrolases"/>
    <property type="match status" value="1"/>
</dbReference>
<evidence type="ECO:0000313" key="12">
    <source>
        <dbReference type="Proteomes" id="UP001500683"/>
    </source>
</evidence>
<dbReference type="PANTHER" id="PTHR11070:SF45">
    <property type="entry name" value="DNA 3'-5' HELICASE"/>
    <property type="match status" value="1"/>
</dbReference>
<keyword evidence="12" id="KW-1185">Reference proteome</keyword>